<gene>
    <name evidence="1" type="ORF">SAMN05444370_103200</name>
</gene>
<accession>A0A1H3YQ29</accession>
<dbReference type="STRING" id="89524.SAMN05444370_103200"/>
<proteinExistence type="predicted"/>
<organism evidence="1 2">
    <name type="scientific">Rubrimonas cliftonensis</name>
    <dbReference type="NCBI Taxonomy" id="89524"/>
    <lineage>
        <taxon>Bacteria</taxon>
        <taxon>Pseudomonadati</taxon>
        <taxon>Pseudomonadota</taxon>
        <taxon>Alphaproteobacteria</taxon>
        <taxon>Rhodobacterales</taxon>
        <taxon>Paracoccaceae</taxon>
        <taxon>Rubrimonas</taxon>
    </lineage>
</organism>
<name>A0A1H3YQ29_9RHOB</name>
<evidence type="ECO:0000313" key="2">
    <source>
        <dbReference type="Proteomes" id="UP000198703"/>
    </source>
</evidence>
<dbReference type="EMBL" id="FNQM01000003">
    <property type="protein sequence ID" value="SEA13679.1"/>
    <property type="molecule type" value="Genomic_DNA"/>
</dbReference>
<dbReference type="AlphaFoldDB" id="A0A1H3YQ29"/>
<evidence type="ECO:0000313" key="1">
    <source>
        <dbReference type="EMBL" id="SEA13679.1"/>
    </source>
</evidence>
<dbReference type="Proteomes" id="UP000198703">
    <property type="component" value="Unassembled WGS sequence"/>
</dbReference>
<keyword evidence="2" id="KW-1185">Reference proteome</keyword>
<reference evidence="1 2" key="1">
    <citation type="submission" date="2016-10" db="EMBL/GenBank/DDBJ databases">
        <authorList>
            <person name="de Groot N.N."/>
        </authorList>
    </citation>
    <scope>NUCLEOTIDE SEQUENCE [LARGE SCALE GENOMIC DNA]</scope>
    <source>
        <strain evidence="1 2">DSM 15345</strain>
    </source>
</reference>
<protein>
    <submittedName>
        <fullName evidence="1">Uncharacterized protein</fullName>
    </submittedName>
</protein>
<sequence length="159" mass="15843">MRHFLRGLAVAGARCAAASCCGKRGFDAPSRLDGEQAPLVGRRPAPAPGGATIAAMRRRAAVAGMTGRARFLAEAPRLSPRCDDHRACKARNGGATPGDWRGDAATRAACGQSVARSAAPTAFAGRVAGAPAVDAPPAVAAAADHAITSRGAARHAGAA</sequence>